<feature type="domain" description="SWIM-type" evidence="2">
    <location>
        <begin position="47"/>
        <end position="76"/>
    </location>
</feature>
<dbReference type="Proteomes" id="UP001168972">
    <property type="component" value="Unassembled WGS sequence"/>
</dbReference>
<keyword evidence="1" id="KW-0862">Zinc</keyword>
<dbReference type="PROSITE" id="PS50966">
    <property type="entry name" value="ZF_SWIM"/>
    <property type="match status" value="1"/>
</dbReference>
<keyword evidence="4" id="KW-1185">Reference proteome</keyword>
<protein>
    <recommendedName>
        <fullName evidence="2">SWIM-type domain-containing protein</fullName>
    </recommendedName>
</protein>
<organism evidence="3 4">
    <name type="scientific">Microctonus hyperodae</name>
    <name type="common">Parasitoid wasp</name>
    <dbReference type="NCBI Taxonomy" id="165561"/>
    <lineage>
        <taxon>Eukaryota</taxon>
        <taxon>Metazoa</taxon>
        <taxon>Ecdysozoa</taxon>
        <taxon>Arthropoda</taxon>
        <taxon>Hexapoda</taxon>
        <taxon>Insecta</taxon>
        <taxon>Pterygota</taxon>
        <taxon>Neoptera</taxon>
        <taxon>Endopterygota</taxon>
        <taxon>Hymenoptera</taxon>
        <taxon>Apocrita</taxon>
        <taxon>Ichneumonoidea</taxon>
        <taxon>Braconidae</taxon>
        <taxon>Euphorinae</taxon>
        <taxon>Microctonus</taxon>
    </lineage>
</organism>
<reference evidence="3" key="1">
    <citation type="journal article" date="2023" name="bioRxiv">
        <title>Scaffold-level genome assemblies of two parasitoid biocontrol wasps reveal the parthenogenesis mechanism and an associated novel virus.</title>
        <authorList>
            <person name="Inwood S."/>
            <person name="Skelly J."/>
            <person name="Guhlin J."/>
            <person name="Harrop T."/>
            <person name="Goldson S."/>
            <person name="Dearden P."/>
        </authorList>
    </citation>
    <scope>NUCLEOTIDE SEQUENCE</scope>
    <source>
        <strain evidence="3">Lincoln</strain>
        <tissue evidence="3">Whole body</tissue>
    </source>
</reference>
<evidence type="ECO:0000259" key="2">
    <source>
        <dbReference type="PROSITE" id="PS50966"/>
    </source>
</evidence>
<evidence type="ECO:0000313" key="3">
    <source>
        <dbReference type="EMBL" id="KAK0159467.1"/>
    </source>
</evidence>
<dbReference type="GO" id="GO:0008270">
    <property type="term" value="F:zinc ion binding"/>
    <property type="evidence" value="ECO:0007669"/>
    <property type="project" value="UniProtKB-KW"/>
</dbReference>
<dbReference type="InterPro" id="IPR007527">
    <property type="entry name" value="Znf_SWIM"/>
</dbReference>
<name>A0AA39EXR5_MICHY</name>
<sequence length="229" mass="26512">MFKKLKKVVIEAQVVRQATVTSTLYKTSLTEMLIVNNTFILFHIDSFRLVIVGSCTCVYNASNKCKHIAALIYYINTVTSPSKTSIEQLWRRPSARKMVKDKYSKEKNFFEMILPPKTASFMEPCEIPTSQLKSPSALKFILHHESKNKNDLQNEILMKSKLEQVQLKIKKQDCEECIKSILLFCDTYEVYKAKIILLKELCDIYEKHVTLSEEKTANNPFCSLLCFVF</sequence>
<evidence type="ECO:0000256" key="1">
    <source>
        <dbReference type="PROSITE-ProRule" id="PRU00325"/>
    </source>
</evidence>
<accession>A0AA39EXR5</accession>
<keyword evidence="1" id="KW-0863">Zinc-finger</keyword>
<reference evidence="3" key="2">
    <citation type="submission" date="2023-03" db="EMBL/GenBank/DDBJ databases">
        <authorList>
            <person name="Inwood S.N."/>
            <person name="Skelly J.G."/>
            <person name="Guhlin J."/>
            <person name="Harrop T.W.R."/>
            <person name="Goldson S.G."/>
            <person name="Dearden P.K."/>
        </authorList>
    </citation>
    <scope>NUCLEOTIDE SEQUENCE</scope>
    <source>
        <strain evidence="3">Lincoln</strain>
        <tissue evidence="3">Whole body</tissue>
    </source>
</reference>
<dbReference type="EMBL" id="JAQQBR010001917">
    <property type="protein sequence ID" value="KAK0159467.1"/>
    <property type="molecule type" value="Genomic_DNA"/>
</dbReference>
<comment type="caution">
    <text evidence="3">The sequence shown here is derived from an EMBL/GenBank/DDBJ whole genome shotgun (WGS) entry which is preliminary data.</text>
</comment>
<evidence type="ECO:0000313" key="4">
    <source>
        <dbReference type="Proteomes" id="UP001168972"/>
    </source>
</evidence>
<gene>
    <name evidence="3" type="ORF">PV327_011105</name>
</gene>
<proteinExistence type="predicted"/>
<dbReference type="AlphaFoldDB" id="A0AA39EXR5"/>
<keyword evidence="1" id="KW-0479">Metal-binding</keyword>